<dbReference type="EMBL" id="UINC01200185">
    <property type="protein sequence ID" value="SVE18954.1"/>
    <property type="molecule type" value="Genomic_DNA"/>
</dbReference>
<dbReference type="AlphaFoldDB" id="A0A383BGE0"/>
<accession>A0A383BGE0</accession>
<organism evidence="1">
    <name type="scientific">marine metagenome</name>
    <dbReference type="NCBI Taxonomy" id="408172"/>
    <lineage>
        <taxon>unclassified sequences</taxon>
        <taxon>metagenomes</taxon>
        <taxon>ecological metagenomes</taxon>
    </lineage>
</organism>
<name>A0A383BGE0_9ZZZZ</name>
<evidence type="ECO:0000313" key="1">
    <source>
        <dbReference type="EMBL" id="SVE18954.1"/>
    </source>
</evidence>
<proteinExistence type="predicted"/>
<protein>
    <submittedName>
        <fullName evidence="1">Uncharacterized protein</fullName>
    </submittedName>
</protein>
<sequence>MDSEIYGNPNKLYQVKLLKTDKSGGFFKTLKEALLKQKEYETKDWYATIIRVDPKSRNPLYGQDGWPMPL</sequence>
<reference evidence="1" key="1">
    <citation type="submission" date="2018-05" db="EMBL/GenBank/DDBJ databases">
        <authorList>
            <person name="Lanie J.A."/>
            <person name="Ng W.-L."/>
            <person name="Kazmierczak K.M."/>
            <person name="Andrzejewski T.M."/>
            <person name="Davidsen T.M."/>
            <person name="Wayne K.J."/>
            <person name="Tettelin H."/>
            <person name="Glass J.I."/>
            <person name="Rusch D."/>
            <person name="Podicherti R."/>
            <person name="Tsui H.-C.T."/>
            <person name="Winkler M.E."/>
        </authorList>
    </citation>
    <scope>NUCLEOTIDE SEQUENCE</scope>
</reference>
<gene>
    <name evidence="1" type="ORF">METZ01_LOCUS471808</name>
</gene>